<dbReference type="EC" id="2.8.1.7" evidence="8"/>
<dbReference type="InterPro" id="IPR020578">
    <property type="entry name" value="Aminotrans_V_PyrdxlP_BS"/>
</dbReference>
<evidence type="ECO:0000256" key="7">
    <source>
        <dbReference type="RuleBase" id="RU004504"/>
    </source>
</evidence>
<name>A0A9R1C994_9BACT</name>
<keyword evidence="11" id="KW-1185">Reference proteome</keyword>
<protein>
    <recommendedName>
        <fullName evidence="8">Cysteine desulfurase</fullName>
        <ecNumber evidence="8">2.8.1.7</ecNumber>
    </recommendedName>
</protein>
<dbReference type="InterPro" id="IPR015422">
    <property type="entry name" value="PyrdxlP-dep_Trfase_small"/>
</dbReference>
<dbReference type="PIRSF" id="PIRSF005572">
    <property type="entry name" value="NifS"/>
    <property type="match status" value="1"/>
</dbReference>
<dbReference type="InterPro" id="IPR015424">
    <property type="entry name" value="PyrdxlP-dep_Trfase"/>
</dbReference>
<dbReference type="Proteomes" id="UP000825483">
    <property type="component" value="Unassembled WGS sequence"/>
</dbReference>
<comment type="catalytic activity">
    <reaction evidence="6 8">
        <text>(sulfur carrier)-H + L-cysteine = (sulfur carrier)-SH + L-alanine</text>
        <dbReference type="Rhea" id="RHEA:43892"/>
        <dbReference type="Rhea" id="RHEA-COMP:14737"/>
        <dbReference type="Rhea" id="RHEA-COMP:14739"/>
        <dbReference type="ChEBI" id="CHEBI:29917"/>
        <dbReference type="ChEBI" id="CHEBI:35235"/>
        <dbReference type="ChEBI" id="CHEBI:57972"/>
        <dbReference type="ChEBI" id="CHEBI:64428"/>
        <dbReference type="EC" id="2.8.1.7"/>
    </reaction>
</comment>
<accession>A0A9R1C994</accession>
<reference evidence="10" key="1">
    <citation type="journal article" date="2022" name="Int. J. Syst. Evol. Microbiol.">
        <title>Prevotella lacticifex sp. nov., isolated from the rumen of cows.</title>
        <authorList>
            <person name="Shinkai T."/>
            <person name="Ikeyama N."/>
            <person name="Kumagai M."/>
            <person name="Ohmori H."/>
            <person name="Sakamoto M."/>
            <person name="Ohkuma M."/>
            <person name="Mitsumori M."/>
        </authorList>
    </citation>
    <scope>NUCLEOTIDE SEQUENCE</scope>
    <source>
        <strain evidence="10">R5076</strain>
    </source>
</reference>
<dbReference type="AlphaFoldDB" id="A0A9R1C994"/>
<evidence type="ECO:0000256" key="8">
    <source>
        <dbReference type="RuleBase" id="RU004506"/>
    </source>
</evidence>
<evidence type="ECO:0000259" key="9">
    <source>
        <dbReference type="Pfam" id="PF00266"/>
    </source>
</evidence>
<evidence type="ECO:0000256" key="5">
    <source>
        <dbReference type="ARBA" id="ARBA00022898"/>
    </source>
</evidence>
<dbReference type="GO" id="GO:0030170">
    <property type="term" value="F:pyridoxal phosphate binding"/>
    <property type="evidence" value="ECO:0007669"/>
    <property type="project" value="UniProtKB-UniRule"/>
</dbReference>
<dbReference type="InterPro" id="IPR000192">
    <property type="entry name" value="Aminotrans_V_dom"/>
</dbReference>
<dbReference type="NCBIfam" id="TIGR01979">
    <property type="entry name" value="sufS"/>
    <property type="match status" value="1"/>
</dbReference>
<comment type="caution">
    <text evidence="10">The sequence shown here is derived from an EMBL/GenBank/DDBJ whole genome shotgun (WGS) entry which is preliminary data.</text>
</comment>
<dbReference type="Gene3D" id="3.40.640.10">
    <property type="entry name" value="Type I PLP-dependent aspartate aminotransferase-like (Major domain)"/>
    <property type="match status" value="1"/>
</dbReference>
<evidence type="ECO:0000313" key="10">
    <source>
        <dbReference type="EMBL" id="GJG58325.1"/>
    </source>
</evidence>
<evidence type="ECO:0000256" key="2">
    <source>
        <dbReference type="ARBA" id="ARBA00002824"/>
    </source>
</evidence>
<keyword evidence="4 8" id="KW-0808">Transferase</keyword>
<dbReference type="InterPro" id="IPR015421">
    <property type="entry name" value="PyrdxlP-dep_Trfase_major"/>
</dbReference>
<comment type="function">
    <text evidence="2 8">Catalyzes the removal of elemental sulfur and selenium atoms from L-cysteine, L-cystine, L-selenocysteine, and L-selenocystine to produce L-alanine.</text>
</comment>
<dbReference type="InterPro" id="IPR010970">
    <property type="entry name" value="Cys_dSase_SufS"/>
</dbReference>
<comment type="similarity">
    <text evidence="3 8">Belongs to the class-V pyridoxal-phosphate-dependent aminotransferase family. Csd subfamily.</text>
</comment>
<evidence type="ECO:0000256" key="6">
    <source>
        <dbReference type="ARBA" id="ARBA00050776"/>
    </source>
</evidence>
<dbReference type="SUPFAM" id="SSF53383">
    <property type="entry name" value="PLP-dependent transferases"/>
    <property type="match status" value="1"/>
</dbReference>
<dbReference type="PROSITE" id="PS00595">
    <property type="entry name" value="AA_TRANSFER_CLASS_5"/>
    <property type="match status" value="1"/>
</dbReference>
<organism evidence="10 11">
    <name type="scientific">Prevotella lacticifex</name>
    <dbReference type="NCBI Taxonomy" id="2854755"/>
    <lineage>
        <taxon>Bacteria</taxon>
        <taxon>Pseudomonadati</taxon>
        <taxon>Bacteroidota</taxon>
        <taxon>Bacteroidia</taxon>
        <taxon>Bacteroidales</taxon>
        <taxon>Prevotellaceae</taxon>
        <taxon>Prevotella</taxon>
    </lineage>
</organism>
<dbReference type="GO" id="GO:0031071">
    <property type="term" value="F:cysteine desulfurase activity"/>
    <property type="evidence" value="ECO:0007669"/>
    <property type="project" value="UniProtKB-UniRule"/>
</dbReference>
<feature type="domain" description="Aminotransferase class V" evidence="9">
    <location>
        <begin position="67"/>
        <end position="450"/>
    </location>
</feature>
<dbReference type="PANTHER" id="PTHR43586:SF8">
    <property type="entry name" value="CYSTEINE DESULFURASE 1, CHLOROPLASTIC"/>
    <property type="match status" value="1"/>
</dbReference>
<dbReference type="PANTHER" id="PTHR43586">
    <property type="entry name" value="CYSTEINE DESULFURASE"/>
    <property type="match status" value="1"/>
</dbReference>
<evidence type="ECO:0000256" key="4">
    <source>
        <dbReference type="ARBA" id="ARBA00022679"/>
    </source>
</evidence>
<dbReference type="GO" id="GO:0006534">
    <property type="term" value="P:cysteine metabolic process"/>
    <property type="evidence" value="ECO:0007669"/>
    <property type="project" value="UniProtKB-UniRule"/>
</dbReference>
<sequence length="461" mass="50492">MKGGPSVHITDNKQYQEMKENNNINDNGMGGAASSGALNNGQEAYDVASIRADFPILTHTVYDKPLVYLDNAATTQKPLCVLDAMRNEYLNANANVHRGVHWLSQQATDLHEAARETVRKFINAKSTSEIVFTRGTTEGLNLVASTFSDEFMKTGDEVIVSTMEHHSNIVPWQLQARKKGIVLKVIPMTDDGKLCLDEYEKLFTDKTKIVSCTHVSNVLGTINPVKDIIRIAHEHGVPVMIDGAQSVPHFPVDVQDLDCDFLAFSGHKMYGPTGVGILYGKEEWLDRLPPYQGGGEMIEHVSFDKTTFEKPPLKFEAGTPDYIATHGLATAIDYVSSIGMAKIFAHEQNLTRYALQQLRTIDGIKIYGHGPVADATSAIDAATAGCGEAVISFNVGNIHHADLGTLLDRLGIAVRTGHHCAQPLMDRLGVLGTVRASFAMYNTKEEIDALVEGIRRVAKMF</sequence>
<dbReference type="Gene3D" id="3.90.1150.10">
    <property type="entry name" value="Aspartate Aminotransferase, domain 1"/>
    <property type="match status" value="1"/>
</dbReference>
<comment type="cofactor">
    <cofactor evidence="1 7">
        <name>pyridoxal 5'-phosphate</name>
        <dbReference type="ChEBI" id="CHEBI:597326"/>
    </cofactor>
</comment>
<gene>
    <name evidence="10" type="ORF">PRLR5076_11760</name>
</gene>
<dbReference type="InterPro" id="IPR016454">
    <property type="entry name" value="Cysteine_dSase"/>
</dbReference>
<dbReference type="CDD" id="cd06453">
    <property type="entry name" value="SufS_like"/>
    <property type="match status" value="1"/>
</dbReference>
<evidence type="ECO:0000256" key="1">
    <source>
        <dbReference type="ARBA" id="ARBA00001933"/>
    </source>
</evidence>
<dbReference type="EMBL" id="BPUB01000001">
    <property type="protein sequence ID" value="GJG58325.1"/>
    <property type="molecule type" value="Genomic_DNA"/>
</dbReference>
<keyword evidence="5 8" id="KW-0663">Pyridoxal phosphate</keyword>
<dbReference type="Pfam" id="PF00266">
    <property type="entry name" value="Aminotran_5"/>
    <property type="match status" value="1"/>
</dbReference>
<evidence type="ECO:0000313" key="11">
    <source>
        <dbReference type="Proteomes" id="UP000825483"/>
    </source>
</evidence>
<proteinExistence type="inferred from homology"/>
<evidence type="ECO:0000256" key="3">
    <source>
        <dbReference type="ARBA" id="ARBA00010447"/>
    </source>
</evidence>